<evidence type="ECO:0000256" key="11">
    <source>
        <dbReference type="ARBA" id="ARBA00022884"/>
    </source>
</evidence>
<feature type="transmembrane region" description="Helical" evidence="19">
    <location>
        <begin position="278"/>
        <end position="302"/>
    </location>
</feature>
<feature type="transmembrane region" description="Helical" evidence="19">
    <location>
        <begin position="431"/>
        <end position="450"/>
    </location>
</feature>
<dbReference type="EMBL" id="RDQH01000342">
    <property type="protein sequence ID" value="RXH70445.1"/>
    <property type="molecule type" value="Genomic_DNA"/>
</dbReference>
<feature type="transmembrane region" description="Helical" evidence="19">
    <location>
        <begin position="53"/>
        <end position="72"/>
    </location>
</feature>
<comment type="subcellular location">
    <subcellularLocation>
        <location evidence="2">Membrane</location>
        <topology evidence="2">Multi-pass membrane protein</topology>
    </subcellularLocation>
    <subcellularLocation>
        <location evidence="1">Nucleus</location>
    </subcellularLocation>
</comment>
<evidence type="ECO:0000259" key="20">
    <source>
        <dbReference type="PROSITE" id="PS51192"/>
    </source>
</evidence>
<accession>A0A498HLP1</accession>
<comment type="subunit">
    <text evidence="16">Interacts with MAGO1 and Y14B.</text>
</comment>
<keyword evidence="8" id="KW-0378">Hydrolase</keyword>
<dbReference type="GO" id="GO:0035673">
    <property type="term" value="F:oligopeptide transmembrane transporter activity"/>
    <property type="evidence" value="ECO:0007669"/>
    <property type="project" value="InterPro"/>
</dbReference>
<keyword evidence="7" id="KW-0547">Nucleotide-binding</keyword>
<feature type="transmembrane region" description="Helical" evidence="19">
    <location>
        <begin position="402"/>
        <end position="425"/>
    </location>
</feature>
<keyword evidence="24" id="KW-1185">Reference proteome</keyword>
<evidence type="ECO:0000256" key="1">
    <source>
        <dbReference type="ARBA" id="ARBA00004123"/>
    </source>
</evidence>
<evidence type="ECO:0000259" key="22">
    <source>
        <dbReference type="PROSITE" id="PS51195"/>
    </source>
</evidence>
<dbReference type="AlphaFoldDB" id="A0A498HLP1"/>
<dbReference type="PANTHER" id="PTHR31645:SF20">
    <property type="entry name" value="METAL-NICOTIANAMINE TRANSPORTER YSL7"/>
    <property type="match status" value="1"/>
</dbReference>
<feature type="domain" description="Helicase ATP-binding" evidence="20">
    <location>
        <begin position="788"/>
        <end position="958"/>
    </location>
</feature>
<feature type="transmembrane region" description="Helical" evidence="19">
    <location>
        <begin position="78"/>
        <end position="95"/>
    </location>
</feature>
<dbReference type="Pfam" id="PF03169">
    <property type="entry name" value="OPT"/>
    <property type="match status" value="1"/>
</dbReference>
<feature type="short sequence motif" description="Q motif" evidence="17">
    <location>
        <begin position="757"/>
        <end position="785"/>
    </location>
</feature>
<evidence type="ECO:0000256" key="16">
    <source>
        <dbReference type="ARBA" id="ARBA00064930"/>
    </source>
</evidence>
<dbReference type="EC" id="3.6.4.13" evidence="4"/>
<dbReference type="PROSITE" id="PS51194">
    <property type="entry name" value="HELICASE_CTER"/>
    <property type="match status" value="1"/>
</dbReference>
<evidence type="ECO:0000256" key="3">
    <source>
        <dbReference type="ARBA" id="ARBA00010276"/>
    </source>
</evidence>
<name>A0A498HLP1_MALDO</name>
<gene>
    <name evidence="23" type="ORF">DVH24_007701</name>
</gene>
<dbReference type="GO" id="GO:0016020">
    <property type="term" value="C:membrane"/>
    <property type="evidence" value="ECO:0007669"/>
    <property type="project" value="UniProtKB-SubCell"/>
</dbReference>
<feature type="transmembrane region" description="Helical" evidence="19">
    <location>
        <begin position="116"/>
        <end position="142"/>
    </location>
</feature>
<evidence type="ECO:0000256" key="8">
    <source>
        <dbReference type="ARBA" id="ARBA00022801"/>
    </source>
</evidence>
<keyword evidence="11" id="KW-0694">RNA-binding</keyword>
<feature type="domain" description="DEAD-box RNA helicase Q" evidence="22">
    <location>
        <begin position="757"/>
        <end position="785"/>
    </location>
</feature>
<evidence type="ECO:0000256" key="2">
    <source>
        <dbReference type="ARBA" id="ARBA00004141"/>
    </source>
</evidence>
<dbReference type="InterPro" id="IPR001650">
    <property type="entry name" value="Helicase_C-like"/>
</dbReference>
<dbReference type="GO" id="GO:0016787">
    <property type="term" value="F:hydrolase activity"/>
    <property type="evidence" value="ECO:0007669"/>
    <property type="project" value="UniProtKB-KW"/>
</dbReference>
<dbReference type="Gene3D" id="3.40.50.300">
    <property type="entry name" value="P-loop containing nucleotide triphosphate hydrolases"/>
    <property type="match status" value="2"/>
</dbReference>
<evidence type="ECO:0000313" key="24">
    <source>
        <dbReference type="Proteomes" id="UP000290289"/>
    </source>
</evidence>
<evidence type="ECO:0000256" key="7">
    <source>
        <dbReference type="ARBA" id="ARBA00022741"/>
    </source>
</evidence>
<evidence type="ECO:0000256" key="12">
    <source>
        <dbReference type="ARBA" id="ARBA00022989"/>
    </source>
</evidence>
<dbReference type="InterPro" id="IPR014014">
    <property type="entry name" value="RNA_helicase_DEAD_Q_motif"/>
</dbReference>
<dbReference type="GO" id="GO:0005634">
    <property type="term" value="C:nucleus"/>
    <property type="evidence" value="ECO:0007669"/>
    <property type="project" value="UniProtKB-SubCell"/>
</dbReference>
<evidence type="ECO:0000256" key="9">
    <source>
        <dbReference type="ARBA" id="ARBA00022806"/>
    </source>
</evidence>
<feature type="domain" description="Helicase C-terminal" evidence="21">
    <location>
        <begin position="969"/>
        <end position="1119"/>
    </location>
</feature>
<keyword evidence="5" id="KW-0813">Transport</keyword>
<proteinExistence type="inferred from homology"/>
<dbReference type="InterPro" id="IPR027417">
    <property type="entry name" value="P-loop_NTPase"/>
</dbReference>
<dbReference type="InterPro" id="IPR014001">
    <property type="entry name" value="Helicase_ATP-bd"/>
</dbReference>
<reference evidence="23 24" key="1">
    <citation type="submission" date="2018-10" db="EMBL/GenBank/DDBJ databases">
        <title>A high-quality apple genome assembly.</title>
        <authorList>
            <person name="Hu J."/>
        </authorList>
    </citation>
    <scope>NUCLEOTIDE SEQUENCE [LARGE SCALE GENOMIC DNA]</scope>
    <source>
        <strain evidence="24">cv. HFTH1</strain>
        <tissue evidence="23">Young leaf</tissue>
    </source>
</reference>
<sequence length="1119" mass="123510">MERSLSKGSDNQSDDLDAKKGTAGKTKKKLNVEEAFKATAVPPWTKQITVRSMVTSFILSIVFNFIVCKLNLTTGVIPSLNVAAGLLGFAVVKGYTAMIDKCGFLKQPFTRQENTVIQTCVVASSGIAFSSGTASYLLGMSAKIAAQGDLGNTPINIKKLDVGWMIGFLFAVSFVGLFSIMPLRKMMILKYKLTYPSGTATAYLINSFHTPKGAKLAKKQVAVLFKSFCFSFAFAFFQWFFAAADGCGFSSFPTFGLKAFANKFYFDFSATYVGVGMICPIMVNVSLLVGAIISWGIMWPLIETKKGIWYSANLSASSLHGIQGYRVFIAIAMMLGDGLFHVVYMLFMTTKSLATQRSEKKLESSSSPPVNLDSVEAGGSSEVVSANYDEQRRIEYFLKDQIPSWVAFSGYIVLAAISISVVPLIFPQLKWYHVLVAYLIAPVLAFCNAYGCGLTDWSLASNYGKFAIIIFSAWVGLDHGGVIAGLASCGVMMSIVATASDLMQDFKTGYLTLSSPRSMFFSQVFGTAMGCVMSPLVFWVFYKAYPLGDPDGPYPAPYGLMYRGIALLGVEGVGSLPKNCVVLAVSFFAAAVAINIIIELLQRYETKYRIYRFIPSPMCMAIPFYLGSYFAIDMCVGSLILVLWRRKNRQKADDFGPAVASGLICGDSLWGVPAAILAIASVKAPICMKFLSASANNKVDSLLGSQTNPKTTPQTSLLDSRRRRNIRAMTEASARRGGGMGDEKLEFVTSDGIEPIMTFDQMGLRDDLLRGVYNYGFEKPSAIQQRAVRPIIEGRDVIAQAQSGTGKTSMIALTVCQLVDTSSREVQALILSPTRELAAQTEKVILAIGNFINIQAHSCIGGKSVGEDIRKLEYGVHVVSGTPGRVCDMIKRRTLRTRAIKLLVLDESDEMLSRGFKDQIYDVYRYLPPELQVCLISATLPHEILEMTNKFMTEPVRILVKRDELTLEGIKQFFVAVEREEWKFDTLCDLYDTLTITQAVIFCNTKRKVDWLTEKMRSNNFTVSAMHGDMPQKERDAIMAEFRGVGSQDQINLVSLVINYDLPNNRELYIHRIGRSGRFGRKGVAINFVKSDDIKILRDIEQYYSTQIDEMPMNVADLI</sequence>
<dbReference type="NCBIfam" id="TIGR00728">
    <property type="entry name" value="OPT_sfam"/>
    <property type="match status" value="1"/>
</dbReference>
<evidence type="ECO:0000256" key="10">
    <source>
        <dbReference type="ARBA" id="ARBA00022840"/>
    </source>
</evidence>
<dbReference type="STRING" id="3750.A0A498HLP1"/>
<dbReference type="InterPro" id="IPR011545">
    <property type="entry name" value="DEAD/DEAH_box_helicase_dom"/>
</dbReference>
<keyword evidence="14" id="KW-0539">Nucleus</keyword>
<comment type="catalytic activity">
    <reaction evidence="15">
        <text>ATP + H2O = ADP + phosphate + H(+)</text>
        <dbReference type="Rhea" id="RHEA:13065"/>
        <dbReference type="ChEBI" id="CHEBI:15377"/>
        <dbReference type="ChEBI" id="CHEBI:15378"/>
        <dbReference type="ChEBI" id="CHEBI:30616"/>
        <dbReference type="ChEBI" id="CHEBI:43474"/>
        <dbReference type="ChEBI" id="CHEBI:456216"/>
        <dbReference type="EC" id="3.6.4.13"/>
    </reaction>
</comment>
<feature type="transmembrane region" description="Helical" evidence="19">
    <location>
        <begin position="481"/>
        <end position="499"/>
    </location>
</feature>
<dbReference type="CDD" id="cd18787">
    <property type="entry name" value="SF2_C_DEAD"/>
    <property type="match status" value="1"/>
</dbReference>
<feature type="compositionally biased region" description="Polar residues" evidence="18">
    <location>
        <begin position="1"/>
        <end position="11"/>
    </location>
</feature>
<dbReference type="GO" id="GO:0003723">
    <property type="term" value="F:RNA binding"/>
    <property type="evidence" value="ECO:0007669"/>
    <property type="project" value="UniProtKB-KW"/>
</dbReference>
<dbReference type="GO" id="GO:0003724">
    <property type="term" value="F:RNA helicase activity"/>
    <property type="evidence" value="ECO:0007669"/>
    <property type="project" value="UniProtKB-EC"/>
</dbReference>
<evidence type="ECO:0000256" key="17">
    <source>
        <dbReference type="PROSITE-ProRule" id="PRU00552"/>
    </source>
</evidence>
<keyword evidence="9" id="KW-0347">Helicase</keyword>
<feature type="transmembrane region" description="Helical" evidence="19">
    <location>
        <begin position="221"/>
        <end position="242"/>
    </location>
</feature>
<evidence type="ECO:0000259" key="21">
    <source>
        <dbReference type="PROSITE" id="PS51194"/>
    </source>
</evidence>
<feature type="transmembrane region" description="Helical" evidence="19">
    <location>
        <begin position="581"/>
        <end position="601"/>
    </location>
</feature>
<dbReference type="PROSITE" id="PS51192">
    <property type="entry name" value="HELICASE_ATP_BIND_1"/>
    <property type="match status" value="1"/>
</dbReference>
<keyword evidence="12 19" id="KW-1133">Transmembrane helix</keyword>
<keyword evidence="10" id="KW-0067">ATP-binding</keyword>
<dbReference type="GO" id="GO:0005524">
    <property type="term" value="F:ATP binding"/>
    <property type="evidence" value="ECO:0007669"/>
    <property type="project" value="UniProtKB-KW"/>
</dbReference>
<evidence type="ECO:0000256" key="13">
    <source>
        <dbReference type="ARBA" id="ARBA00023136"/>
    </source>
</evidence>
<dbReference type="Pfam" id="PF00270">
    <property type="entry name" value="DEAD"/>
    <property type="match status" value="1"/>
</dbReference>
<evidence type="ECO:0000256" key="14">
    <source>
        <dbReference type="ARBA" id="ARBA00023242"/>
    </source>
</evidence>
<evidence type="ECO:0000256" key="19">
    <source>
        <dbReference type="SAM" id="Phobius"/>
    </source>
</evidence>
<evidence type="ECO:0000256" key="6">
    <source>
        <dbReference type="ARBA" id="ARBA00022692"/>
    </source>
</evidence>
<protein>
    <recommendedName>
        <fullName evidence="4">RNA helicase</fullName>
        <ecNumber evidence="4">3.6.4.13</ecNumber>
    </recommendedName>
</protein>
<dbReference type="PANTHER" id="PTHR31645">
    <property type="entry name" value="OLIGOPEPTIDE TRANSPORTER YGL114W-RELATED"/>
    <property type="match status" value="1"/>
</dbReference>
<feature type="transmembrane region" description="Helical" evidence="19">
    <location>
        <begin position="622"/>
        <end position="644"/>
    </location>
</feature>
<evidence type="ECO:0000256" key="5">
    <source>
        <dbReference type="ARBA" id="ARBA00022448"/>
    </source>
</evidence>
<evidence type="ECO:0000256" key="15">
    <source>
        <dbReference type="ARBA" id="ARBA00047984"/>
    </source>
</evidence>
<dbReference type="Pfam" id="PF00271">
    <property type="entry name" value="Helicase_C"/>
    <property type="match status" value="1"/>
</dbReference>
<dbReference type="Proteomes" id="UP000290289">
    <property type="component" value="Chromosome 16"/>
</dbReference>
<dbReference type="PROSITE" id="PS51195">
    <property type="entry name" value="Q_MOTIF"/>
    <property type="match status" value="1"/>
</dbReference>
<evidence type="ECO:0000313" key="23">
    <source>
        <dbReference type="EMBL" id="RXH70445.1"/>
    </source>
</evidence>
<keyword evidence="13 19" id="KW-0472">Membrane</keyword>
<dbReference type="InterPro" id="IPR045035">
    <property type="entry name" value="YSL-like"/>
</dbReference>
<evidence type="ECO:0000256" key="18">
    <source>
        <dbReference type="SAM" id="MobiDB-lite"/>
    </source>
</evidence>
<comment type="caution">
    <text evidence="23">The sequence shown here is derived from an EMBL/GenBank/DDBJ whole genome shotgun (WGS) entry which is preliminary data.</text>
</comment>
<dbReference type="SUPFAM" id="SSF52540">
    <property type="entry name" value="P-loop containing nucleoside triphosphate hydrolases"/>
    <property type="match status" value="2"/>
</dbReference>
<feature type="transmembrane region" description="Helical" evidence="19">
    <location>
        <begin position="162"/>
        <end position="183"/>
    </location>
</feature>
<comment type="similarity">
    <text evidence="3">Belongs to the YSL (TC 2.A.67.2) family.</text>
</comment>
<dbReference type="FunFam" id="3.40.50.300:FF:000031">
    <property type="entry name" value="Eukaryotic initiation factor 4A-III"/>
    <property type="match status" value="1"/>
</dbReference>
<dbReference type="CDD" id="cd18045">
    <property type="entry name" value="DEADc_EIF4AIII_DDX48"/>
    <property type="match status" value="1"/>
</dbReference>
<evidence type="ECO:0000256" key="4">
    <source>
        <dbReference type="ARBA" id="ARBA00012552"/>
    </source>
</evidence>
<dbReference type="FunFam" id="3.40.50.300:FF:000498">
    <property type="entry name" value="Eukaryotic initiation factor 4A-III"/>
    <property type="match status" value="1"/>
</dbReference>
<feature type="transmembrane region" description="Helical" evidence="19">
    <location>
        <begin position="520"/>
        <end position="542"/>
    </location>
</feature>
<dbReference type="SMART" id="SM00490">
    <property type="entry name" value="HELICc"/>
    <property type="match status" value="1"/>
</dbReference>
<feature type="transmembrane region" description="Helical" evidence="19">
    <location>
        <begin position="322"/>
        <end position="347"/>
    </location>
</feature>
<organism evidence="23 24">
    <name type="scientific">Malus domestica</name>
    <name type="common">Apple</name>
    <name type="synonym">Pyrus malus</name>
    <dbReference type="NCBI Taxonomy" id="3750"/>
    <lineage>
        <taxon>Eukaryota</taxon>
        <taxon>Viridiplantae</taxon>
        <taxon>Streptophyta</taxon>
        <taxon>Embryophyta</taxon>
        <taxon>Tracheophyta</taxon>
        <taxon>Spermatophyta</taxon>
        <taxon>Magnoliopsida</taxon>
        <taxon>eudicotyledons</taxon>
        <taxon>Gunneridae</taxon>
        <taxon>Pentapetalae</taxon>
        <taxon>rosids</taxon>
        <taxon>fabids</taxon>
        <taxon>Rosales</taxon>
        <taxon>Rosaceae</taxon>
        <taxon>Amygdaloideae</taxon>
        <taxon>Maleae</taxon>
        <taxon>Malus</taxon>
    </lineage>
</organism>
<dbReference type="InterPro" id="IPR004813">
    <property type="entry name" value="OPT"/>
</dbReference>
<feature type="region of interest" description="Disordered" evidence="18">
    <location>
        <begin position="1"/>
        <end position="23"/>
    </location>
</feature>
<keyword evidence="6 19" id="KW-0812">Transmembrane</keyword>
<dbReference type="SMART" id="SM00487">
    <property type="entry name" value="DEXDc"/>
    <property type="match status" value="1"/>
</dbReference>